<accession>A0ABW0NVV9</accession>
<comment type="caution">
    <text evidence="1">The sequence shown here is derived from an EMBL/GenBank/DDBJ whole genome shotgun (WGS) entry which is preliminary data.</text>
</comment>
<protein>
    <submittedName>
        <fullName evidence="1">Uncharacterized protein</fullName>
    </submittedName>
</protein>
<proteinExistence type="predicted"/>
<evidence type="ECO:0000313" key="2">
    <source>
        <dbReference type="Proteomes" id="UP001596060"/>
    </source>
</evidence>
<name>A0ABW0NVV9_9HYPH</name>
<dbReference type="EMBL" id="JBHSLU010000003">
    <property type="protein sequence ID" value="MFC5503704.1"/>
    <property type="molecule type" value="Genomic_DNA"/>
</dbReference>
<evidence type="ECO:0000313" key="1">
    <source>
        <dbReference type="EMBL" id="MFC5503704.1"/>
    </source>
</evidence>
<reference evidence="2" key="1">
    <citation type="journal article" date="2019" name="Int. J. Syst. Evol. Microbiol.">
        <title>The Global Catalogue of Microorganisms (GCM) 10K type strain sequencing project: providing services to taxonomists for standard genome sequencing and annotation.</title>
        <authorList>
            <consortium name="The Broad Institute Genomics Platform"/>
            <consortium name="The Broad Institute Genome Sequencing Center for Infectious Disease"/>
            <person name="Wu L."/>
            <person name="Ma J."/>
        </authorList>
    </citation>
    <scope>NUCLEOTIDE SEQUENCE [LARGE SCALE GENOMIC DNA]</scope>
    <source>
        <strain evidence="2">CCUG 43117</strain>
    </source>
</reference>
<gene>
    <name evidence="1" type="ORF">ACFPN9_00370</name>
</gene>
<keyword evidence="2" id="KW-1185">Reference proteome</keyword>
<sequence length="42" mass="4721">MIAIIKHVYESIVDAVKFTSAVWHDARSMQAEAEAKYGHIGF</sequence>
<organism evidence="1 2">
    <name type="scientific">Bosea massiliensis</name>
    <dbReference type="NCBI Taxonomy" id="151419"/>
    <lineage>
        <taxon>Bacteria</taxon>
        <taxon>Pseudomonadati</taxon>
        <taxon>Pseudomonadota</taxon>
        <taxon>Alphaproteobacteria</taxon>
        <taxon>Hyphomicrobiales</taxon>
        <taxon>Boseaceae</taxon>
        <taxon>Bosea</taxon>
    </lineage>
</organism>
<dbReference type="RefSeq" id="WP_280939880.1">
    <property type="nucleotide sequence ID" value="NZ_JBHSLU010000003.1"/>
</dbReference>
<dbReference type="Proteomes" id="UP001596060">
    <property type="component" value="Unassembled WGS sequence"/>
</dbReference>